<organism evidence="2 3">
    <name type="scientific">Ranitomeya imitator</name>
    <name type="common">mimic poison frog</name>
    <dbReference type="NCBI Taxonomy" id="111125"/>
    <lineage>
        <taxon>Eukaryota</taxon>
        <taxon>Metazoa</taxon>
        <taxon>Chordata</taxon>
        <taxon>Craniata</taxon>
        <taxon>Vertebrata</taxon>
        <taxon>Euteleostomi</taxon>
        <taxon>Amphibia</taxon>
        <taxon>Batrachia</taxon>
        <taxon>Anura</taxon>
        <taxon>Neobatrachia</taxon>
        <taxon>Hyloidea</taxon>
        <taxon>Dendrobatidae</taxon>
        <taxon>Dendrobatinae</taxon>
        <taxon>Ranitomeya</taxon>
    </lineage>
</organism>
<dbReference type="PANTHER" id="PTHR21038">
    <property type="entry name" value="40-2-3 PROTEIN-RELATED"/>
    <property type="match status" value="1"/>
</dbReference>
<name>A0ABN9LKK8_9NEOB</name>
<keyword evidence="3" id="KW-1185">Reference proteome</keyword>
<feature type="compositionally biased region" description="Low complexity" evidence="1">
    <location>
        <begin position="181"/>
        <end position="200"/>
    </location>
</feature>
<gene>
    <name evidence="2" type="ORF">RIMI_LOCUS9812139</name>
</gene>
<proteinExistence type="predicted"/>
<feature type="region of interest" description="Disordered" evidence="1">
    <location>
        <begin position="315"/>
        <end position="370"/>
    </location>
</feature>
<evidence type="ECO:0008006" key="4">
    <source>
        <dbReference type="Google" id="ProtNLM"/>
    </source>
</evidence>
<dbReference type="Proteomes" id="UP001176940">
    <property type="component" value="Unassembled WGS sequence"/>
</dbReference>
<feature type="compositionally biased region" description="Polar residues" evidence="1">
    <location>
        <begin position="156"/>
        <end position="166"/>
    </location>
</feature>
<dbReference type="EMBL" id="CAUEEQ010020682">
    <property type="protein sequence ID" value="CAJ0943033.1"/>
    <property type="molecule type" value="Genomic_DNA"/>
</dbReference>
<accession>A0ABN9LKK8</accession>
<evidence type="ECO:0000313" key="3">
    <source>
        <dbReference type="Proteomes" id="UP001176940"/>
    </source>
</evidence>
<protein>
    <recommendedName>
        <fullName evidence="4">Forty-two-three domain-containing protein 1</fullName>
    </recommendedName>
</protein>
<evidence type="ECO:0000256" key="1">
    <source>
        <dbReference type="SAM" id="MobiDB-lite"/>
    </source>
</evidence>
<evidence type="ECO:0000313" key="2">
    <source>
        <dbReference type="EMBL" id="CAJ0943033.1"/>
    </source>
</evidence>
<comment type="caution">
    <text evidence="2">The sequence shown here is derived from an EMBL/GenBank/DDBJ whole genome shotgun (WGS) entry which is preliminary data.</text>
</comment>
<reference evidence="2" key="1">
    <citation type="submission" date="2023-07" db="EMBL/GenBank/DDBJ databases">
        <authorList>
            <person name="Stuckert A."/>
        </authorList>
    </citation>
    <scope>NUCLEOTIDE SEQUENCE</scope>
</reference>
<dbReference type="InterPro" id="IPR009782">
    <property type="entry name" value="FYTTD1"/>
</dbReference>
<feature type="region of interest" description="Disordered" evidence="1">
    <location>
        <begin position="1"/>
        <end position="22"/>
    </location>
</feature>
<feature type="region of interest" description="Disordered" evidence="1">
    <location>
        <begin position="150"/>
        <end position="200"/>
    </location>
</feature>
<dbReference type="PANTHER" id="PTHR21038:SF3">
    <property type="entry name" value="UAP56-INTERACTING FACTOR"/>
    <property type="match status" value="1"/>
</dbReference>
<feature type="compositionally biased region" description="Polar residues" evidence="1">
    <location>
        <begin position="315"/>
        <end position="333"/>
    </location>
</feature>
<sequence>MGGRATNHSRDVTATSPQGPGRLILRKEGSRLVPGRVRGITDEADKPLMNGEAAGSENGLMKQSWINFNNGEAELDQLCFTSESELVIITTPPPHAIYVNSESSGFGRKFVSCPAPNSNFTKNSGEPADPEHRWVRPSLLVKTDDIIKLQREESDAQSSVNQTGQNGRIRRGNFQNKRYFRNPPRNRQGPGRPRPGFNQQRYHGVIRTNALGPITRQRARSAASLSNVSPLNRPNLTSASTQNLVTIQTRNVQQSTKPYRAANIPVRSLARRRINTQNRRPQIGDGRRQQRTNIVNRNRRLIQQVAINRGKRQTNAGRWQNNDGFGSTLTVSVPNPKAGFIPQPKKPAMKQPGGRFRKTGAQPTDPPPKGVPLRFNFRAMANHTNVTLNDRFSSLKIKGRYAPARRGGGRTVMLA</sequence>
<dbReference type="Pfam" id="PF07078">
    <property type="entry name" value="FYTT"/>
    <property type="match status" value="1"/>
</dbReference>